<dbReference type="EMBL" id="GAIX01012234">
    <property type="protein sequence ID" value="JAA80326.1"/>
    <property type="molecule type" value="Transcribed_RNA"/>
</dbReference>
<reference evidence="2" key="1">
    <citation type="journal article" date="2013" name="BMC Genomics">
        <title>Unscrambling butterfly oogenesis.</title>
        <authorList>
            <person name="Carter J.M."/>
            <person name="Baker S.C."/>
            <person name="Pink R."/>
            <person name="Carter D.R."/>
            <person name="Collins A."/>
            <person name="Tomlin J."/>
            <person name="Gibbs M."/>
            <person name="Breuker C.J."/>
        </authorList>
    </citation>
    <scope>NUCLEOTIDE SEQUENCE</scope>
    <source>
        <tissue evidence="2">Ovary</tissue>
    </source>
</reference>
<name>S4NNJ5_9NEOP</name>
<evidence type="ECO:0000313" key="2">
    <source>
        <dbReference type="EMBL" id="JAA80326.1"/>
    </source>
</evidence>
<dbReference type="AlphaFoldDB" id="S4NNJ5"/>
<keyword evidence="1" id="KW-0472">Membrane</keyword>
<accession>S4NNJ5</accession>
<sequence>MDLCRQYKIRNITFRKWKCIWKAYNIMCNLHSLLSSCFAYAIIGLLQVCRCVTKLPDHITTHFCLFISL</sequence>
<proteinExistence type="predicted"/>
<organism evidence="2">
    <name type="scientific">Pararge aegeria</name>
    <name type="common">speckled wood butterfly</name>
    <dbReference type="NCBI Taxonomy" id="116150"/>
    <lineage>
        <taxon>Eukaryota</taxon>
        <taxon>Metazoa</taxon>
        <taxon>Ecdysozoa</taxon>
        <taxon>Arthropoda</taxon>
        <taxon>Hexapoda</taxon>
        <taxon>Insecta</taxon>
        <taxon>Pterygota</taxon>
        <taxon>Neoptera</taxon>
        <taxon>Endopterygota</taxon>
        <taxon>Lepidoptera</taxon>
        <taxon>Glossata</taxon>
        <taxon>Ditrysia</taxon>
        <taxon>Papilionoidea</taxon>
        <taxon>Nymphalidae</taxon>
        <taxon>Satyrinae</taxon>
        <taxon>Satyrini</taxon>
        <taxon>Parargina</taxon>
        <taxon>Pararge</taxon>
    </lineage>
</organism>
<protein>
    <submittedName>
        <fullName evidence="2">Uncharacterized protein</fullName>
    </submittedName>
</protein>
<feature type="transmembrane region" description="Helical" evidence="1">
    <location>
        <begin position="21"/>
        <end position="46"/>
    </location>
</feature>
<evidence type="ECO:0000256" key="1">
    <source>
        <dbReference type="SAM" id="Phobius"/>
    </source>
</evidence>
<keyword evidence="1" id="KW-1133">Transmembrane helix</keyword>
<keyword evidence="1" id="KW-0812">Transmembrane</keyword>
<reference evidence="2" key="2">
    <citation type="submission" date="2013-05" db="EMBL/GenBank/DDBJ databases">
        <authorList>
            <person name="Carter J.-M."/>
            <person name="Baker S.C."/>
            <person name="Pink R."/>
            <person name="Carter D.R.F."/>
            <person name="Collins A."/>
            <person name="Tomlin J."/>
            <person name="Gibbs M."/>
            <person name="Breuker C.J."/>
        </authorList>
    </citation>
    <scope>NUCLEOTIDE SEQUENCE</scope>
    <source>
        <tissue evidence="2">Ovary</tissue>
    </source>
</reference>